<evidence type="ECO:0000313" key="3">
    <source>
        <dbReference type="Proteomes" id="UP000253816"/>
    </source>
</evidence>
<proteinExistence type="predicted"/>
<dbReference type="Gene3D" id="3.40.190.10">
    <property type="entry name" value="Periplasmic binding protein-like II"/>
    <property type="match status" value="1"/>
</dbReference>
<dbReference type="Gene3D" id="3.10.105.10">
    <property type="entry name" value="Dipeptide-binding Protein, Domain 3"/>
    <property type="match status" value="1"/>
</dbReference>
<feature type="domain" description="Solute-binding protein family 5" evidence="1">
    <location>
        <begin position="70"/>
        <end position="434"/>
    </location>
</feature>
<dbReference type="InterPro" id="IPR039424">
    <property type="entry name" value="SBP_5"/>
</dbReference>
<dbReference type="PANTHER" id="PTHR30290:SF83">
    <property type="entry name" value="ABC TRANSPORTER SUBSTRATE-BINDING PROTEIN"/>
    <property type="match status" value="1"/>
</dbReference>
<dbReference type="EMBL" id="QQBG01000008">
    <property type="protein sequence ID" value="RDB31722.1"/>
    <property type="molecule type" value="Genomic_DNA"/>
</dbReference>
<protein>
    <submittedName>
        <fullName evidence="2">Oligopeptide ABC transporter, periplasmic oligopeptide-binding protein OppA</fullName>
    </submittedName>
</protein>
<name>A0A369KDP2_9BACT</name>
<dbReference type="AlphaFoldDB" id="A0A369KDP2"/>
<dbReference type="Proteomes" id="UP000253816">
    <property type="component" value="Unassembled WGS sequence"/>
</dbReference>
<keyword evidence="3" id="KW-1185">Reference proteome</keyword>
<dbReference type="SUPFAM" id="SSF53850">
    <property type="entry name" value="Periplasmic binding protein-like II"/>
    <property type="match status" value="1"/>
</dbReference>
<comment type="caution">
    <text evidence="2">The sequence shown here is derived from an EMBL/GenBank/DDBJ whole genome shotgun (WGS) entry which is preliminary data.</text>
</comment>
<dbReference type="GO" id="GO:0043190">
    <property type="term" value="C:ATP-binding cassette (ABC) transporter complex"/>
    <property type="evidence" value="ECO:0007669"/>
    <property type="project" value="InterPro"/>
</dbReference>
<accession>A0A369KDP2</accession>
<gene>
    <name evidence="2" type="ORF">HAT2_00102</name>
</gene>
<evidence type="ECO:0000259" key="1">
    <source>
        <dbReference type="Pfam" id="PF00496"/>
    </source>
</evidence>
<sequence length="512" mass="58344">MSQALFILFLTLWGSCTYLWTKQSPSRSGLTVALPFDPNGSLFPPAPSSITTILVRHLYEGLTCVNEQGEVELALADGMHVSDDETTYTFSLRNRFWSDGSPLTSFDLEQGWKDILLQFGPEGCPQVMKLITGVTDFLNNRIPWDQVGIKATQPDQFQVSLNEPDPAFPRVLSLPFLVPRDPTLGQEKNNGPFFIKSWHPGNLVLKRNPFYPRAHQVHLDEVSILFLRDEKLSFSLLEQGQIDLAVFYDQVKPSRQLIRAEPYLLHVIGQSGLTAAILFNRKKQPLHHLQIRQALSLAIKREALLEQHSHLNFPAYQLIPPVLAKKEKENTEPYHKRKEKAKELLEGAIRELHLSTDDFDGLNILALEEGPPFIVRQIIRKTWIKSLGVSLPIEQPPFEQGIQQLLSGDFNIALLFYQSSCPENDSFLEPFLHGHLHHLLTPEEKVRFLSEELSIEEMEQTLLDNYIVIPLYHPGYLCGTRLGLKGVNIDPFFQDIDFSRAYWERTNSFASG</sequence>
<dbReference type="GO" id="GO:0030288">
    <property type="term" value="C:outer membrane-bounded periplasmic space"/>
    <property type="evidence" value="ECO:0007669"/>
    <property type="project" value="UniProtKB-ARBA"/>
</dbReference>
<organism evidence="2 3">
    <name type="scientific">Candidatus Similichlamydia laticola</name>
    <dbReference type="NCBI Taxonomy" id="2170265"/>
    <lineage>
        <taxon>Bacteria</taxon>
        <taxon>Pseudomonadati</taxon>
        <taxon>Chlamydiota</taxon>
        <taxon>Chlamydiia</taxon>
        <taxon>Parachlamydiales</taxon>
        <taxon>Candidatus Parilichlamydiaceae</taxon>
        <taxon>Candidatus Similichlamydia</taxon>
    </lineage>
</organism>
<dbReference type="GO" id="GO:0015833">
    <property type="term" value="P:peptide transport"/>
    <property type="evidence" value="ECO:0007669"/>
    <property type="project" value="TreeGrafter"/>
</dbReference>
<dbReference type="PANTHER" id="PTHR30290">
    <property type="entry name" value="PERIPLASMIC BINDING COMPONENT OF ABC TRANSPORTER"/>
    <property type="match status" value="1"/>
</dbReference>
<dbReference type="Gene3D" id="3.90.76.10">
    <property type="entry name" value="Dipeptide-binding Protein, Domain 1"/>
    <property type="match status" value="1"/>
</dbReference>
<reference evidence="2 3" key="1">
    <citation type="submission" date="2018-07" db="EMBL/GenBank/DDBJ databases">
        <title>Comparative genomics of the Candidatus Parilichlamydiaceae reveals evidence of convergent evolution and genome reduction in the phylum Chlamydiae.</title>
        <authorList>
            <person name="Taylor-Brown A."/>
            <person name="Polkinghorne A."/>
        </authorList>
    </citation>
    <scope>NUCLEOTIDE SEQUENCE [LARGE SCALE GENOMIC DNA]</scope>
    <source>
        <strain evidence="2 3">Hat2</strain>
    </source>
</reference>
<evidence type="ECO:0000313" key="2">
    <source>
        <dbReference type="EMBL" id="RDB31722.1"/>
    </source>
</evidence>
<dbReference type="InterPro" id="IPR000914">
    <property type="entry name" value="SBP_5_dom"/>
</dbReference>
<dbReference type="Pfam" id="PF00496">
    <property type="entry name" value="SBP_bac_5"/>
    <property type="match status" value="1"/>
</dbReference>
<dbReference type="GO" id="GO:1904680">
    <property type="term" value="F:peptide transmembrane transporter activity"/>
    <property type="evidence" value="ECO:0007669"/>
    <property type="project" value="TreeGrafter"/>
</dbReference>